<name>A0A921ZFQ1_MANSE</name>
<gene>
    <name evidence="3" type="ORF">O3G_MSEX009954</name>
</gene>
<evidence type="ECO:0000313" key="4">
    <source>
        <dbReference type="Proteomes" id="UP000791440"/>
    </source>
</evidence>
<comment type="caution">
    <text evidence="3">The sequence shown here is derived from an EMBL/GenBank/DDBJ whole genome shotgun (WGS) entry which is preliminary data.</text>
</comment>
<dbReference type="InterPro" id="IPR052126">
    <property type="entry name" value="Spindle_Org/Thrombomodulin"/>
</dbReference>
<dbReference type="PROSITE" id="PS50836">
    <property type="entry name" value="DOMON"/>
    <property type="match status" value="1"/>
</dbReference>
<dbReference type="Proteomes" id="UP000791440">
    <property type="component" value="Unassembled WGS sequence"/>
</dbReference>
<dbReference type="PANTHER" id="PTHR24036">
    <property type="entry name" value="SKELETOR-RELATED"/>
    <property type="match status" value="1"/>
</dbReference>
<accession>A0A921ZFQ1</accession>
<keyword evidence="4" id="KW-1185">Reference proteome</keyword>
<protein>
    <recommendedName>
        <fullName evidence="2">DOMON domain-containing protein</fullName>
    </recommendedName>
</protein>
<proteinExistence type="predicted"/>
<dbReference type="PANTHER" id="PTHR24036:SF13">
    <property type="entry name" value="PROTEIN SKELETOR, ISOFORMS D_E"/>
    <property type="match status" value="1"/>
</dbReference>
<dbReference type="EMBL" id="JH668525">
    <property type="protein sequence ID" value="KAG6456795.1"/>
    <property type="molecule type" value="Genomic_DNA"/>
</dbReference>
<reference evidence="3" key="2">
    <citation type="submission" date="2020-12" db="EMBL/GenBank/DDBJ databases">
        <authorList>
            <person name="Kanost M."/>
        </authorList>
    </citation>
    <scope>NUCLEOTIDE SEQUENCE</scope>
</reference>
<dbReference type="InterPro" id="IPR005018">
    <property type="entry name" value="DOMON_domain"/>
</dbReference>
<evidence type="ECO:0000313" key="3">
    <source>
        <dbReference type="EMBL" id="KAG6456795.1"/>
    </source>
</evidence>
<organism evidence="3 4">
    <name type="scientific">Manduca sexta</name>
    <name type="common">Tobacco hawkmoth</name>
    <name type="synonym">Tobacco hornworm</name>
    <dbReference type="NCBI Taxonomy" id="7130"/>
    <lineage>
        <taxon>Eukaryota</taxon>
        <taxon>Metazoa</taxon>
        <taxon>Ecdysozoa</taxon>
        <taxon>Arthropoda</taxon>
        <taxon>Hexapoda</taxon>
        <taxon>Insecta</taxon>
        <taxon>Pterygota</taxon>
        <taxon>Neoptera</taxon>
        <taxon>Endopterygota</taxon>
        <taxon>Lepidoptera</taxon>
        <taxon>Glossata</taxon>
        <taxon>Ditrysia</taxon>
        <taxon>Bombycoidea</taxon>
        <taxon>Sphingidae</taxon>
        <taxon>Sphinginae</taxon>
        <taxon>Sphingini</taxon>
        <taxon>Manduca</taxon>
    </lineage>
</organism>
<sequence>MITYMLDVVILSIRVVVRRDCVLQSKLNCEVLLDELAFEARWAVAGDSIVIQLVAKLEDGEYMSFGISGDPHHSQMVGGDVAVAWLNQTTLKGNAVDYYLDAKSQCAGTHGSCPDEHFVVSIIRRELIKSISLVFNLHQSPEV</sequence>
<feature type="domain" description="DOMON" evidence="2">
    <location>
        <begin position="36"/>
        <end position="143"/>
    </location>
</feature>
<evidence type="ECO:0000256" key="1">
    <source>
        <dbReference type="ARBA" id="ARBA00022737"/>
    </source>
</evidence>
<evidence type="ECO:0000259" key="2">
    <source>
        <dbReference type="PROSITE" id="PS50836"/>
    </source>
</evidence>
<dbReference type="AlphaFoldDB" id="A0A921ZFQ1"/>
<reference evidence="3" key="1">
    <citation type="journal article" date="2016" name="Insect Biochem. Mol. Biol.">
        <title>Multifaceted biological insights from a draft genome sequence of the tobacco hornworm moth, Manduca sexta.</title>
        <authorList>
            <person name="Kanost M.R."/>
            <person name="Arrese E.L."/>
            <person name="Cao X."/>
            <person name="Chen Y.R."/>
            <person name="Chellapilla S."/>
            <person name="Goldsmith M.R."/>
            <person name="Grosse-Wilde E."/>
            <person name="Heckel D.G."/>
            <person name="Herndon N."/>
            <person name="Jiang H."/>
            <person name="Papanicolaou A."/>
            <person name="Qu J."/>
            <person name="Soulages J.L."/>
            <person name="Vogel H."/>
            <person name="Walters J."/>
            <person name="Waterhouse R.M."/>
            <person name="Ahn S.J."/>
            <person name="Almeida F.C."/>
            <person name="An C."/>
            <person name="Aqrawi P."/>
            <person name="Bretschneider A."/>
            <person name="Bryant W.B."/>
            <person name="Bucks S."/>
            <person name="Chao H."/>
            <person name="Chevignon G."/>
            <person name="Christen J.M."/>
            <person name="Clarke D.F."/>
            <person name="Dittmer N.T."/>
            <person name="Ferguson L.C.F."/>
            <person name="Garavelou S."/>
            <person name="Gordon K.H.J."/>
            <person name="Gunaratna R.T."/>
            <person name="Han Y."/>
            <person name="Hauser F."/>
            <person name="He Y."/>
            <person name="Heidel-Fischer H."/>
            <person name="Hirsh A."/>
            <person name="Hu Y."/>
            <person name="Jiang H."/>
            <person name="Kalra D."/>
            <person name="Klinner C."/>
            <person name="Konig C."/>
            <person name="Kovar C."/>
            <person name="Kroll A.R."/>
            <person name="Kuwar S.S."/>
            <person name="Lee S.L."/>
            <person name="Lehman R."/>
            <person name="Li K."/>
            <person name="Li Z."/>
            <person name="Liang H."/>
            <person name="Lovelace S."/>
            <person name="Lu Z."/>
            <person name="Mansfield J.H."/>
            <person name="McCulloch K.J."/>
            <person name="Mathew T."/>
            <person name="Morton B."/>
            <person name="Muzny D.M."/>
            <person name="Neunemann D."/>
            <person name="Ongeri F."/>
            <person name="Pauchet Y."/>
            <person name="Pu L.L."/>
            <person name="Pyrousis I."/>
            <person name="Rao X.J."/>
            <person name="Redding A."/>
            <person name="Roesel C."/>
            <person name="Sanchez-Gracia A."/>
            <person name="Schaack S."/>
            <person name="Shukla A."/>
            <person name="Tetreau G."/>
            <person name="Wang Y."/>
            <person name="Xiong G.H."/>
            <person name="Traut W."/>
            <person name="Walsh T.K."/>
            <person name="Worley K.C."/>
            <person name="Wu D."/>
            <person name="Wu W."/>
            <person name="Wu Y.Q."/>
            <person name="Zhang X."/>
            <person name="Zou Z."/>
            <person name="Zucker H."/>
            <person name="Briscoe A.D."/>
            <person name="Burmester T."/>
            <person name="Clem R.J."/>
            <person name="Feyereisen R."/>
            <person name="Grimmelikhuijzen C.J.P."/>
            <person name="Hamodrakas S.J."/>
            <person name="Hansson B.S."/>
            <person name="Huguet E."/>
            <person name="Jermiin L.S."/>
            <person name="Lan Q."/>
            <person name="Lehman H.K."/>
            <person name="Lorenzen M."/>
            <person name="Merzendorfer H."/>
            <person name="Michalopoulos I."/>
            <person name="Morton D.B."/>
            <person name="Muthukrishnan S."/>
            <person name="Oakeshott J.G."/>
            <person name="Palmer W."/>
            <person name="Park Y."/>
            <person name="Passarelli A.L."/>
            <person name="Rozas J."/>
            <person name="Schwartz L.M."/>
            <person name="Smith W."/>
            <person name="Southgate A."/>
            <person name="Vilcinskas A."/>
            <person name="Vogt R."/>
            <person name="Wang P."/>
            <person name="Werren J."/>
            <person name="Yu X.Q."/>
            <person name="Zhou J.J."/>
            <person name="Brown S.J."/>
            <person name="Scherer S.E."/>
            <person name="Richards S."/>
            <person name="Blissard G.W."/>
        </authorList>
    </citation>
    <scope>NUCLEOTIDE SEQUENCE</scope>
</reference>
<keyword evidence="1" id="KW-0677">Repeat</keyword>